<protein>
    <submittedName>
        <fullName evidence="1">Uncharacterized protein</fullName>
    </submittedName>
</protein>
<organism evidence="1 2">
    <name type="scientific">Paenibacillus glycanilyticus</name>
    <dbReference type="NCBI Taxonomy" id="126569"/>
    <lineage>
        <taxon>Bacteria</taxon>
        <taxon>Bacillati</taxon>
        <taxon>Bacillota</taxon>
        <taxon>Bacilli</taxon>
        <taxon>Bacillales</taxon>
        <taxon>Paenibacillaceae</taxon>
        <taxon>Paenibacillus</taxon>
    </lineage>
</organism>
<dbReference type="Proteomes" id="UP001285921">
    <property type="component" value="Unassembled WGS sequence"/>
</dbReference>
<name>A0ABQ6NQY8_9BACL</name>
<dbReference type="RefSeq" id="WP_317981454.1">
    <property type="nucleotide sequence ID" value="NZ_BTCL01000020.1"/>
</dbReference>
<evidence type="ECO:0000313" key="1">
    <source>
        <dbReference type="EMBL" id="GMK47503.1"/>
    </source>
</evidence>
<comment type="caution">
    <text evidence="1">The sequence shown here is derived from an EMBL/GenBank/DDBJ whole genome shotgun (WGS) entry which is preliminary data.</text>
</comment>
<reference evidence="1 2" key="1">
    <citation type="submission" date="2023-05" db="EMBL/GenBank/DDBJ databases">
        <title>Draft genome of Paenibacillus sp. CCS26.</title>
        <authorList>
            <person name="Akita H."/>
            <person name="Shinto Y."/>
            <person name="Kimura Z."/>
        </authorList>
    </citation>
    <scope>NUCLEOTIDE SEQUENCE [LARGE SCALE GENOMIC DNA]</scope>
    <source>
        <strain evidence="1 2">CCS26</strain>
    </source>
</reference>
<gene>
    <name evidence="1" type="ORF">PghCCS26_46330</name>
</gene>
<accession>A0ABQ6NQY8</accession>
<keyword evidence="2" id="KW-1185">Reference proteome</keyword>
<dbReference type="EMBL" id="BTCL01000020">
    <property type="protein sequence ID" value="GMK47503.1"/>
    <property type="molecule type" value="Genomic_DNA"/>
</dbReference>
<evidence type="ECO:0000313" key="2">
    <source>
        <dbReference type="Proteomes" id="UP001285921"/>
    </source>
</evidence>
<proteinExistence type="predicted"/>
<sequence length="58" mass="6113">MTKTKFCPFCGKQGELVGNEPTTVIVGKGVGKGGAEFLGVLVFAKCCGESFTVEKDLR</sequence>